<dbReference type="GO" id="GO:0061630">
    <property type="term" value="F:ubiquitin protein ligase activity"/>
    <property type="evidence" value="ECO:0007669"/>
    <property type="project" value="TreeGrafter"/>
</dbReference>
<dbReference type="InterPro" id="IPR009091">
    <property type="entry name" value="RCC1/BLIP-II"/>
</dbReference>
<reference evidence="4 6" key="1">
    <citation type="submission" date="2018-12" db="EMBL/GenBank/DDBJ databases">
        <title>Venturia inaequalis Genome Resource.</title>
        <authorList>
            <person name="Lichtner F.J."/>
        </authorList>
    </citation>
    <scope>NUCLEOTIDE SEQUENCE [LARGE SCALE GENOMIC DNA]</scope>
    <source>
        <strain evidence="4 6">120213</strain>
        <strain evidence="5 7">DMI_063113</strain>
    </source>
</reference>
<accession>A0A8H3VD46</accession>
<keyword evidence="7" id="KW-1185">Reference proteome</keyword>
<dbReference type="InterPro" id="IPR051709">
    <property type="entry name" value="Ub-ligase/GTPase-reg"/>
</dbReference>
<sequence length="642" mass="71032">MTETMFSDLPLDIVALVVPYLDVSSFLSLCATCQSLNDHSFRSDSAYWIHATRAKFRLPNRLGPQADGLHWQRLYKRLLTQSRVYTWGQNTHGCLGHDVDAVDAPPRLHPRGMGPRFVGRRQLATDQAWPEEMTQARDLGVVADLQCGGWSTTVLNDRGVLWTVGVIDGERDWGQNSDMVCLTFPFTLNNTGAHIAIRQFSSGRAHILGLSDDNAIWSWSQRGASGREISLSNLSAGSGKPRSVVAGWNKSSAFLPGTGIVLWDIAATIGNHEQPTQIDEWVVVPRSGYQRPVGKNREPDEATRQIGEEVGEVISHIVLEHFVVFVTDLKKVFAARIHWTSESGVIHDSFELKELQSKSREDSTPNVTDVNGSFRTFAVFKGNGEVQITDQDYLAACAKDGFDYDVSPRPALKVIPALQNTGVVQLAFGDYHYHALHADGSISSYGREPGGSGTLGLGSGVDMGVPPGMLRGIKYDTWNRDGDLLPHAYHKGRRIWFHPEQEKWIRFLAAGGKDHDESAERRRLVTANSTAQGEISEWIEQMGGNWDKRPAVKEKDEDGLGAYFALSVAAAGWHSGALVVVNDELVQAVSESCLVQNDGDSKLPAHGQSYIWHDDDFPRLEGQPGTIPVSQWKEEKPEWVFE</sequence>
<feature type="repeat" description="RCC1" evidence="2">
    <location>
        <begin position="82"/>
        <end position="158"/>
    </location>
</feature>
<dbReference type="Proteomes" id="UP000490939">
    <property type="component" value="Unassembled WGS sequence"/>
</dbReference>
<dbReference type="AlphaFoldDB" id="A0A8H3VD46"/>
<proteinExistence type="predicted"/>
<dbReference type="EMBL" id="WNWR01000004">
    <property type="protein sequence ID" value="KAE9994641.1"/>
    <property type="molecule type" value="Genomic_DNA"/>
</dbReference>
<evidence type="ECO:0000313" key="5">
    <source>
        <dbReference type="EMBL" id="KAE9994641.1"/>
    </source>
</evidence>
<evidence type="ECO:0000313" key="6">
    <source>
        <dbReference type="Proteomes" id="UP000447873"/>
    </source>
</evidence>
<evidence type="ECO:0000259" key="3">
    <source>
        <dbReference type="PROSITE" id="PS50181"/>
    </source>
</evidence>
<feature type="domain" description="F-box" evidence="3">
    <location>
        <begin position="3"/>
        <end position="51"/>
    </location>
</feature>
<dbReference type="Gene3D" id="2.130.10.30">
    <property type="entry name" value="Regulator of chromosome condensation 1/beta-lactamase-inhibitor protein II"/>
    <property type="match status" value="2"/>
</dbReference>
<gene>
    <name evidence="5" type="ORF">EG327_006784</name>
    <name evidence="4" type="ORF">EG328_004538</name>
</gene>
<dbReference type="PROSITE" id="PS50181">
    <property type="entry name" value="FBOX"/>
    <property type="match status" value="1"/>
</dbReference>
<dbReference type="PROSITE" id="PS50012">
    <property type="entry name" value="RCC1_3"/>
    <property type="match status" value="1"/>
</dbReference>
<evidence type="ECO:0000313" key="4">
    <source>
        <dbReference type="EMBL" id="KAE9986819.1"/>
    </source>
</evidence>
<organism evidence="4 6">
    <name type="scientific">Venturia inaequalis</name>
    <name type="common">Apple scab fungus</name>
    <dbReference type="NCBI Taxonomy" id="5025"/>
    <lineage>
        <taxon>Eukaryota</taxon>
        <taxon>Fungi</taxon>
        <taxon>Dikarya</taxon>
        <taxon>Ascomycota</taxon>
        <taxon>Pezizomycotina</taxon>
        <taxon>Dothideomycetes</taxon>
        <taxon>Pleosporomycetidae</taxon>
        <taxon>Venturiales</taxon>
        <taxon>Venturiaceae</taxon>
        <taxon>Venturia</taxon>
    </lineage>
</organism>
<dbReference type="InterPro" id="IPR001810">
    <property type="entry name" value="F-box_dom"/>
</dbReference>
<dbReference type="SUPFAM" id="SSF50985">
    <property type="entry name" value="RCC1/BLIP-II"/>
    <property type="match status" value="1"/>
</dbReference>
<keyword evidence="1" id="KW-0677">Repeat</keyword>
<dbReference type="SUPFAM" id="SSF81383">
    <property type="entry name" value="F-box domain"/>
    <property type="match status" value="1"/>
</dbReference>
<evidence type="ECO:0000313" key="7">
    <source>
        <dbReference type="Proteomes" id="UP000490939"/>
    </source>
</evidence>
<dbReference type="Pfam" id="PF00415">
    <property type="entry name" value="RCC1"/>
    <property type="match status" value="1"/>
</dbReference>
<comment type="caution">
    <text evidence="4">The sequence shown here is derived from an EMBL/GenBank/DDBJ whole genome shotgun (WGS) entry which is preliminary data.</text>
</comment>
<name>A0A8H3VD46_VENIN</name>
<dbReference type="InterPro" id="IPR000408">
    <property type="entry name" value="Reg_chr_condens"/>
</dbReference>
<dbReference type="OrthoDB" id="61110at2759"/>
<dbReference type="CDD" id="cd09917">
    <property type="entry name" value="F-box_SF"/>
    <property type="match status" value="1"/>
</dbReference>
<evidence type="ECO:0000256" key="2">
    <source>
        <dbReference type="PROSITE-ProRule" id="PRU00235"/>
    </source>
</evidence>
<dbReference type="PANTHER" id="PTHR45622:SF60">
    <property type="entry name" value="UBIQUITIN-PROTEIN LIGASE E3A"/>
    <property type="match status" value="1"/>
</dbReference>
<evidence type="ECO:0000256" key="1">
    <source>
        <dbReference type="ARBA" id="ARBA00022737"/>
    </source>
</evidence>
<dbReference type="Proteomes" id="UP000447873">
    <property type="component" value="Unassembled WGS sequence"/>
</dbReference>
<dbReference type="PANTHER" id="PTHR45622">
    <property type="entry name" value="UBIQUITIN-PROTEIN LIGASE E3A-RELATED"/>
    <property type="match status" value="1"/>
</dbReference>
<dbReference type="InterPro" id="IPR036047">
    <property type="entry name" value="F-box-like_dom_sf"/>
</dbReference>
<protein>
    <recommendedName>
        <fullName evidence="3">F-box domain-containing protein</fullName>
    </recommendedName>
</protein>
<dbReference type="EMBL" id="WNWS01000025">
    <property type="protein sequence ID" value="KAE9986819.1"/>
    <property type="molecule type" value="Genomic_DNA"/>
</dbReference>